<dbReference type="STRING" id="153721.MYP_4142"/>
<dbReference type="Proteomes" id="UP000030185">
    <property type="component" value="Unassembled WGS sequence"/>
</dbReference>
<reference evidence="1 2" key="1">
    <citation type="submission" date="2014-09" db="EMBL/GenBank/DDBJ databases">
        <title>Sporocytophaga myxococcoides PG-01 genome sequencing.</title>
        <authorList>
            <person name="Liu L."/>
            <person name="Gao P.J."/>
            <person name="Chen G.J."/>
            <person name="Wang L.S."/>
        </authorList>
    </citation>
    <scope>NUCLEOTIDE SEQUENCE [LARGE SCALE GENOMIC DNA]</scope>
    <source>
        <strain evidence="1 2">PG-01</strain>
    </source>
</reference>
<gene>
    <name evidence="1" type="ORF">MYP_4142</name>
</gene>
<evidence type="ECO:0000313" key="2">
    <source>
        <dbReference type="Proteomes" id="UP000030185"/>
    </source>
</evidence>
<evidence type="ECO:0000313" key="1">
    <source>
        <dbReference type="EMBL" id="GAL86912.1"/>
    </source>
</evidence>
<dbReference type="AlphaFoldDB" id="A0A098LKP7"/>
<organism evidence="1 2">
    <name type="scientific">Sporocytophaga myxococcoides</name>
    <dbReference type="NCBI Taxonomy" id="153721"/>
    <lineage>
        <taxon>Bacteria</taxon>
        <taxon>Pseudomonadati</taxon>
        <taxon>Bacteroidota</taxon>
        <taxon>Cytophagia</taxon>
        <taxon>Cytophagales</taxon>
        <taxon>Cytophagaceae</taxon>
        <taxon>Sporocytophaga</taxon>
    </lineage>
</organism>
<protein>
    <submittedName>
        <fullName evidence="1">Uncharacterized protein</fullName>
    </submittedName>
</protein>
<proteinExistence type="predicted"/>
<keyword evidence="2" id="KW-1185">Reference proteome</keyword>
<dbReference type="EMBL" id="BBLT01000010">
    <property type="protein sequence ID" value="GAL86912.1"/>
    <property type="molecule type" value="Genomic_DNA"/>
</dbReference>
<name>A0A098LKP7_9BACT</name>
<comment type="caution">
    <text evidence="1">The sequence shown here is derived from an EMBL/GenBank/DDBJ whole genome shotgun (WGS) entry which is preliminary data.</text>
</comment>
<dbReference type="eggNOG" id="ENOG50333DB">
    <property type="taxonomic scope" value="Bacteria"/>
</dbReference>
<accession>A0A098LKP7</accession>
<sequence length="153" mass="18113">MLTTLIIQMDKLQSGANMETRFDEQFREGYEQRKRFFSLDQYYIDEDGFHYFMIIRRVPSLYEANKRAEAGKFRKDANGKITEFEEIFLTPILSDKEAHDKGVALLHEYITTGNIDKYKNDISYVEFPNLTWTYNKEKKAWVNAGLDSLLKKN</sequence>